<comment type="caution">
    <text evidence="1">The sequence shown here is derived from an EMBL/GenBank/DDBJ whole genome shotgun (WGS) entry which is preliminary data.</text>
</comment>
<reference evidence="1 2" key="1">
    <citation type="submission" date="2021-06" db="EMBL/GenBank/DDBJ databases">
        <title>Caerostris extrusa draft genome.</title>
        <authorList>
            <person name="Kono N."/>
            <person name="Arakawa K."/>
        </authorList>
    </citation>
    <scope>NUCLEOTIDE SEQUENCE [LARGE SCALE GENOMIC DNA]</scope>
</reference>
<proteinExistence type="predicted"/>
<accession>A0AAV4U9D7</accession>
<sequence length="133" mass="15180">MYANGSLNKKNENLTAAFRVTLTTQLARTRQVESLRSGIHYSAVPSIYQKRSRLIHASHRTFPFTKSLVPNHSLIAFRMKKHNDLITSPNCTMTAFRFRAGQNDFVMRRKRTCCQFKNGDSSLIDRLPATGFA</sequence>
<protein>
    <submittedName>
        <fullName evidence="1">Uncharacterized protein</fullName>
    </submittedName>
</protein>
<evidence type="ECO:0000313" key="2">
    <source>
        <dbReference type="Proteomes" id="UP001054945"/>
    </source>
</evidence>
<name>A0AAV4U9D7_CAEEX</name>
<dbReference type="Proteomes" id="UP001054945">
    <property type="component" value="Unassembled WGS sequence"/>
</dbReference>
<dbReference type="AlphaFoldDB" id="A0AAV4U9D7"/>
<keyword evidence="2" id="KW-1185">Reference proteome</keyword>
<organism evidence="1 2">
    <name type="scientific">Caerostris extrusa</name>
    <name type="common">Bark spider</name>
    <name type="synonym">Caerostris bankana</name>
    <dbReference type="NCBI Taxonomy" id="172846"/>
    <lineage>
        <taxon>Eukaryota</taxon>
        <taxon>Metazoa</taxon>
        <taxon>Ecdysozoa</taxon>
        <taxon>Arthropoda</taxon>
        <taxon>Chelicerata</taxon>
        <taxon>Arachnida</taxon>
        <taxon>Araneae</taxon>
        <taxon>Araneomorphae</taxon>
        <taxon>Entelegynae</taxon>
        <taxon>Araneoidea</taxon>
        <taxon>Araneidae</taxon>
        <taxon>Caerostris</taxon>
    </lineage>
</organism>
<gene>
    <name evidence="1" type="ORF">CEXT_272941</name>
</gene>
<dbReference type="EMBL" id="BPLR01012511">
    <property type="protein sequence ID" value="GIY54386.1"/>
    <property type="molecule type" value="Genomic_DNA"/>
</dbReference>
<evidence type="ECO:0000313" key="1">
    <source>
        <dbReference type="EMBL" id="GIY54386.1"/>
    </source>
</evidence>